<dbReference type="GO" id="GO:0005829">
    <property type="term" value="C:cytosol"/>
    <property type="evidence" value="ECO:0007669"/>
    <property type="project" value="TreeGrafter"/>
</dbReference>
<accession>Q0F0E3</accession>
<dbReference type="FunCoup" id="Q0F0E3">
    <property type="interactions" value="53"/>
</dbReference>
<dbReference type="OrthoDB" id="5291667at2"/>
<dbReference type="PANTHER" id="PTHR43285:SF4">
    <property type="entry name" value="TRANSFERASE"/>
    <property type="match status" value="1"/>
</dbReference>
<keyword evidence="3" id="KW-0028">Amino-acid biosynthesis</keyword>
<dbReference type="InterPro" id="IPR005940">
    <property type="entry name" value="Anthranilate_Pribosyl_Tfrase"/>
</dbReference>
<dbReference type="Gene3D" id="3.40.1030.10">
    <property type="entry name" value="Nucleoside phosphorylase/phosphoribosyltransferase catalytic domain"/>
    <property type="match status" value="1"/>
</dbReference>
<dbReference type="GO" id="GO:0000162">
    <property type="term" value="P:L-tryptophan biosynthetic process"/>
    <property type="evidence" value="ECO:0007669"/>
    <property type="project" value="UniProtKB-KW"/>
</dbReference>
<protein>
    <submittedName>
        <fullName evidence="6">Anthranilate phosphoribosyltransferase</fullName>
    </submittedName>
</protein>
<gene>
    <name evidence="6" type="ORF">SPV1_07069</name>
</gene>
<proteinExistence type="predicted"/>
<dbReference type="InterPro" id="IPR035902">
    <property type="entry name" value="Nuc_phospho_transferase"/>
</dbReference>
<keyword evidence="3" id="KW-0822">Tryptophan biosynthesis</keyword>
<dbReference type="HOGENOM" id="CLU_034315_0_1_0"/>
<reference evidence="6 7" key="1">
    <citation type="submission" date="2006-09" db="EMBL/GenBank/DDBJ databases">
        <authorList>
            <person name="Emerson D."/>
            <person name="Ferriera S."/>
            <person name="Johnson J."/>
            <person name="Kravitz S."/>
            <person name="Halpern A."/>
            <person name="Remington K."/>
            <person name="Beeson K."/>
            <person name="Tran B."/>
            <person name="Rogers Y.-H."/>
            <person name="Friedman R."/>
            <person name="Venter J.C."/>
        </authorList>
    </citation>
    <scope>NUCLEOTIDE SEQUENCE [LARGE SCALE GENOMIC DNA]</scope>
    <source>
        <strain evidence="6 7">PV-1</strain>
    </source>
</reference>
<dbReference type="InterPro" id="IPR036320">
    <property type="entry name" value="Glycosyl_Trfase_fam3_N_dom_sf"/>
</dbReference>
<evidence type="ECO:0000256" key="2">
    <source>
        <dbReference type="ARBA" id="ARBA00022679"/>
    </source>
</evidence>
<dbReference type="SUPFAM" id="SSF47648">
    <property type="entry name" value="Nucleoside phosphorylase/phosphoribosyltransferase N-terminal domain"/>
    <property type="match status" value="1"/>
</dbReference>
<keyword evidence="7" id="KW-1185">Reference proteome</keyword>
<keyword evidence="3" id="KW-0057">Aromatic amino acid biosynthesis</keyword>
<evidence type="ECO:0000256" key="1">
    <source>
        <dbReference type="ARBA" id="ARBA00022676"/>
    </source>
</evidence>
<name>Q0F0E3_9PROT</name>
<dbReference type="EMBL" id="AATS01000004">
    <property type="protein sequence ID" value="EAU55085.1"/>
    <property type="molecule type" value="Genomic_DNA"/>
</dbReference>
<comment type="caution">
    <text evidence="6">The sequence shown here is derived from an EMBL/GenBank/DDBJ whole genome shotgun (WGS) entry which is preliminary data.</text>
</comment>
<evidence type="ECO:0000259" key="4">
    <source>
        <dbReference type="Pfam" id="PF00591"/>
    </source>
</evidence>
<dbReference type="InParanoid" id="Q0F0E3"/>
<evidence type="ECO:0000313" key="7">
    <source>
        <dbReference type="Proteomes" id="UP000005297"/>
    </source>
</evidence>
<dbReference type="SUPFAM" id="SSF52418">
    <property type="entry name" value="Nucleoside phosphorylase/phosphoribosyltransferase catalytic domain"/>
    <property type="match status" value="1"/>
</dbReference>
<feature type="domain" description="Glycosyl transferase family 3 N-terminal" evidence="5">
    <location>
        <begin position="5"/>
        <end position="67"/>
    </location>
</feature>
<sequence>MDISPLINRVARGKNGSENLTQQEAQTVFGQLLQPGADPLQLGALLIAMRMKGEVSEELAGFVQAAHSHIKGFSATEAPAGAVDLPCYAGKRRAGHAYLAAALKARDAGIPIFVHGVEAIAGRVTAWQVLEAAGVTRAETLADARAVLQAEGIVYTDLSDFCPDLFTIYNLRPRLGVRSFANSVARLLNPLMCAGQLNGFFHTPYADYMAGANVRLGQVRSLIFMGAEGEPELYADRQKVIVQQQGDTVSRVCFDEAGLSPYPREAMDAGLLKQQSSAMLAGDMNHREAAVLQRMGEAFAWASTGCFPGGWSKEV</sequence>
<keyword evidence="1 6" id="KW-0328">Glycosyltransferase</keyword>
<dbReference type="STRING" id="314344.AL013_10815"/>
<dbReference type="RefSeq" id="WP_009851706.1">
    <property type="nucleotide sequence ID" value="NZ_DS022295.1"/>
</dbReference>
<evidence type="ECO:0000256" key="3">
    <source>
        <dbReference type="ARBA" id="ARBA00022822"/>
    </source>
</evidence>
<dbReference type="InterPro" id="IPR000312">
    <property type="entry name" value="Glycosyl_Trfase_fam3"/>
</dbReference>
<keyword evidence="2 6" id="KW-0808">Transferase</keyword>
<dbReference type="Pfam" id="PF02885">
    <property type="entry name" value="Glycos_trans_3N"/>
    <property type="match status" value="1"/>
</dbReference>
<evidence type="ECO:0000313" key="6">
    <source>
        <dbReference type="EMBL" id="EAU55085.1"/>
    </source>
</evidence>
<organism evidence="6 7">
    <name type="scientific">Mariprofundus ferrooxydans PV-1</name>
    <dbReference type="NCBI Taxonomy" id="314345"/>
    <lineage>
        <taxon>Bacteria</taxon>
        <taxon>Pseudomonadati</taxon>
        <taxon>Pseudomonadota</taxon>
        <taxon>Candidatius Mariprofundia</taxon>
        <taxon>Mariprofundales</taxon>
        <taxon>Mariprofundaceae</taxon>
        <taxon>Mariprofundus</taxon>
    </lineage>
</organism>
<dbReference type="GO" id="GO:0004048">
    <property type="term" value="F:anthranilate phosphoribosyltransferase activity"/>
    <property type="evidence" value="ECO:0007669"/>
    <property type="project" value="InterPro"/>
</dbReference>
<dbReference type="eggNOG" id="COG0547">
    <property type="taxonomic scope" value="Bacteria"/>
</dbReference>
<dbReference type="InterPro" id="IPR017459">
    <property type="entry name" value="Glycosyl_Trfase_fam3_N_dom"/>
</dbReference>
<dbReference type="Proteomes" id="UP000005297">
    <property type="component" value="Unassembled WGS sequence"/>
</dbReference>
<feature type="domain" description="Glycosyl transferase family 3" evidence="4">
    <location>
        <begin position="100"/>
        <end position="280"/>
    </location>
</feature>
<dbReference type="Pfam" id="PF00591">
    <property type="entry name" value="Glycos_transf_3"/>
    <property type="match status" value="1"/>
</dbReference>
<dbReference type="AlphaFoldDB" id="Q0F0E3"/>
<dbReference type="Gene3D" id="1.20.970.10">
    <property type="entry name" value="Transferase, Pyrimidine Nucleoside Phosphorylase, Chain C"/>
    <property type="match status" value="1"/>
</dbReference>
<evidence type="ECO:0000259" key="5">
    <source>
        <dbReference type="Pfam" id="PF02885"/>
    </source>
</evidence>
<dbReference type="PANTHER" id="PTHR43285">
    <property type="entry name" value="ANTHRANILATE PHOSPHORIBOSYLTRANSFERASE"/>
    <property type="match status" value="1"/>
</dbReference>